<dbReference type="InterPro" id="IPR036390">
    <property type="entry name" value="WH_DNA-bd_sf"/>
</dbReference>
<dbReference type="InterPro" id="IPR036388">
    <property type="entry name" value="WH-like_DNA-bd_sf"/>
</dbReference>
<evidence type="ECO:0000313" key="3">
    <source>
        <dbReference type="EMBL" id="MCQ1950717.1"/>
    </source>
</evidence>
<dbReference type="CDD" id="cd00090">
    <property type="entry name" value="HTH_ARSR"/>
    <property type="match status" value="1"/>
</dbReference>
<dbReference type="InterPro" id="IPR000835">
    <property type="entry name" value="HTH_MarR-typ"/>
</dbReference>
<gene>
    <name evidence="3" type="ORF">NNX28_12380</name>
</gene>
<name>A0ABT1NT01_9MICC</name>
<feature type="domain" description="HTH marR-type" evidence="2">
    <location>
        <begin position="8"/>
        <end position="140"/>
    </location>
</feature>
<proteinExistence type="predicted"/>
<keyword evidence="4" id="KW-1185">Reference proteome</keyword>
<dbReference type="Gene3D" id="1.10.10.10">
    <property type="entry name" value="Winged helix-like DNA-binding domain superfamily/Winged helix DNA-binding domain"/>
    <property type="match status" value="1"/>
</dbReference>
<dbReference type="InterPro" id="IPR011991">
    <property type="entry name" value="ArsR-like_HTH"/>
</dbReference>
<dbReference type="PROSITE" id="PS50995">
    <property type="entry name" value="HTH_MARR_2"/>
    <property type="match status" value="1"/>
</dbReference>
<dbReference type="PANTHER" id="PTHR33164:SF43">
    <property type="entry name" value="HTH-TYPE TRANSCRIPTIONAL REPRESSOR YETL"/>
    <property type="match status" value="1"/>
</dbReference>
<organism evidence="3 4">
    <name type="scientific">Arthrobacter jinronghuae</name>
    <dbReference type="NCBI Taxonomy" id="2964609"/>
    <lineage>
        <taxon>Bacteria</taxon>
        <taxon>Bacillati</taxon>
        <taxon>Actinomycetota</taxon>
        <taxon>Actinomycetes</taxon>
        <taxon>Micrococcales</taxon>
        <taxon>Micrococcaceae</taxon>
        <taxon>Arthrobacter</taxon>
    </lineage>
</organism>
<dbReference type="InterPro" id="IPR039422">
    <property type="entry name" value="MarR/SlyA-like"/>
</dbReference>
<evidence type="ECO:0000259" key="2">
    <source>
        <dbReference type="PROSITE" id="PS50995"/>
    </source>
</evidence>
<reference evidence="3 4" key="1">
    <citation type="submission" date="2022-07" db="EMBL/GenBank/DDBJ databases">
        <title>Novel species in genus Arthrobacter.</title>
        <authorList>
            <person name="Liu Y."/>
        </authorList>
    </citation>
    <scope>NUCLEOTIDE SEQUENCE [LARGE SCALE GENOMIC DNA]</scope>
    <source>
        <strain evidence="4">zg-Y859</strain>
    </source>
</reference>
<evidence type="ECO:0000256" key="1">
    <source>
        <dbReference type="SAM" id="MobiDB-lite"/>
    </source>
</evidence>
<sequence>MPMQQETADDLIRKIFALQRTLRCVTQHSADIGGPGVALQGVMRMIGEDGELRATELAAKLGVGPAGLSRHVAELEELGYVRRRPHPQDRRAYLISLTELGESVLREALTGRAVLLQEALAAWSEDQAQLASDTLGALSDALFTSIRRAPGAPEPTQETPVSDPQELATK</sequence>
<dbReference type="SMART" id="SM00347">
    <property type="entry name" value="HTH_MARR"/>
    <property type="match status" value="1"/>
</dbReference>
<dbReference type="RefSeq" id="WP_255865946.1">
    <property type="nucleotide sequence ID" value="NZ_CP104263.1"/>
</dbReference>
<accession>A0ABT1NT01</accession>
<dbReference type="Proteomes" id="UP001206924">
    <property type="component" value="Unassembled WGS sequence"/>
</dbReference>
<feature type="region of interest" description="Disordered" evidence="1">
    <location>
        <begin position="146"/>
        <end position="170"/>
    </location>
</feature>
<dbReference type="PANTHER" id="PTHR33164">
    <property type="entry name" value="TRANSCRIPTIONAL REGULATOR, MARR FAMILY"/>
    <property type="match status" value="1"/>
</dbReference>
<evidence type="ECO:0000313" key="4">
    <source>
        <dbReference type="Proteomes" id="UP001206924"/>
    </source>
</evidence>
<dbReference type="EMBL" id="JANFLP010000013">
    <property type="protein sequence ID" value="MCQ1950717.1"/>
    <property type="molecule type" value="Genomic_DNA"/>
</dbReference>
<dbReference type="SUPFAM" id="SSF46785">
    <property type="entry name" value="Winged helix' DNA-binding domain"/>
    <property type="match status" value="1"/>
</dbReference>
<comment type="caution">
    <text evidence="3">The sequence shown here is derived from an EMBL/GenBank/DDBJ whole genome shotgun (WGS) entry which is preliminary data.</text>
</comment>
<dbReference type="Pfam" id="PF12802">
    <property type="entry name" value="MarR_2"/>
    <property type="match status" value="1"/>
</dbReference>
<dbReference type="PRINTS" id="PR00598">
    <property type="entry name" value="HTHMARR"/>
</dbReference>
<protein>
    <submittedName>
        <fullName evidence="3">MarR family transcriptional regulator</fullName>
    </submittedName>
</protein>